<dbReference type="InterPro" id="IPR003620">
    <property type="entry name" value="Urocortin_CRF"/>
</dbReference>
<dbReference type="InterPro" id="IPR000187">
    <property type="entry name" value="CRF"/>
</dbReference>
<accession>A0A6P8QXA6</accession>
<evidence type="ECO:0000256" key="2">
    <source>
        <dbReference type="ARBA" id="ARBA00009287"/>
    </source>
</evidence>
<feature type="chain" id="PRO_5027552567" evidence="6">
    <location>
        <begin position="25"/>
        <end position="169"/>
    </location>
</feature>
<dbReference type="SMART" id="SM00039">
    <property type="entry name" value="CRF"/>
    <property type="match status" value="1"/>
</dbReference>
<keyword evidence="3" id="KW-0964">Secreted</keyword>
<dbReference type="PANTHER" id="PTHR15035">
    <property type="entry name" value="CORTICOLIBERIN/UROCORTIN"/>
    <property type="match status" value="1"/>
</dbReference>
<sequence length="169" mass="19345">MKTTLLAFLVVYVLLLAHIPPSISRPADRNIYEGSYLNLNRMLSDNNAQALLYFLKERFHRNLNGNPTVLVTLNRALATDHFYPDHQISAKELSQVLNILKSIFPGRSSPAEEVLSSLEEFSDRFKREDPPISIDLTFHILRQMIEIAKNQSQKKQAEQNRIILDSVGK</sequence>
<reference evidence="9" key="1">
    <citation type="submission" date="2025-08" db="UniProtKB">
        <authorList>
            <consortium name="RefSeq"/>
        </authorList>
    </citation>
    <scope>IDENTIFICATION</scope>
</reference>
<evidence type="ECO:0000256" key="4">
    <source>
        <dbReference type="ARBA" id="ARBA00022702"/>
    </source>
</evidence>
<dbReference type="RefSeq" id="XP_033792258.1">
    <property type="nucleotide sequence ID" value="XM_033936367.1"/>
</dbReference>
<dbReference type="CTD" id="7349"/>
<keyword evidence="5" id="KW-0027">Amidation</keyword>
<dbReference type="Proteomes" id="UP000515159">
    <property type="component" value="Chromosome 3"/>
</dbReference>
<dbReference type="GO" id="GO:0005179">
    <property type="term" value="F:hormone activity"/>
    <property type="evidence" value="ECO:0007669"/>
    <property type="project" value="UniProtKB-KW"/>
</dbReference>
<dbReference type="InParanoid" id="A0A6P8QXA6"/>
<evidence type="ECO:0000313" key="9">
    <source>
        <dbReference type="RefSeq" id="XP_033792258.1"/>
    </source>
</evidence>
<name>A0A6P8QXA6_GEOSA</name>
<feature type="domain" description="Corticotropin-releasing factor" evidence="7">
    <location>
        <begin position="128"/>
        <end position="167"/>
    </location>
</feature>
<dbReference type="KEGG" id="gsh:117356743"/>
<organism evidence="8 9">
    <name type="scientific">Geotrypetes seraphini</name>
    <name type="common">Gaboon caecilian</name>
    <name type="synonym">Caecilia seraphini</name>
    <dbReference type="NCBI Taxonomy" id="260995"/>
    <lineage>
        <taxon>Eukaryota</taxon>
        <taxon>Metazoa</taxon>
        <taxon>Chordata</taxon>
        <taxon>Craniata</taxon>
        <taxon>Vertebrata</taxon>
        <taxon>Euteleostomi</taxon>
        <taxon>Amphibia</taxon>
        <taxon>Gymnophiona</taxon>
        <taxon>Geotrypetes</taxon>
    </lineage>
</organism>
<dbReference type="OrthoDB" id="9837731at2759"/>
<evidence type="ECO:0000256" key="5">
    <source>
        <dbReference type="ARBA" id="ARBA00022815"/>
    </source>
</evidence>
<dbReference type="GO" id="GO:0005576">
    <property type="term" value="C:extracellular region"/>
    <property type="evidence" value="ECO:0007669"/>
    <property type="project" value="UniProtKB-SubCell"/>
</dbReference>
<evidence type="ECO:0000256" key="3">
    <source>
        <dbReference type="ARBA" id="ARBA00022525"/>
    </source>
</evidence>
<protein>
    <submittedName>
        <fullName evidence="9">Urocortin</fullName>
    </submittedName>
</protein>
<comment type="similarity">
    <text evidence="2">Belongs to the sauvagine/corticotropin-releasing factor/urotensin I family.</text>
</comment>
<keyword evidence="4" id="KW-0372">Hormone</keyword>
<keyword evidence="6" id="KW-0732">Signal</keyword>
<feature type="signal peptide" evidence="6">
    <location>
        <begin position="1"/>
        <end position="24"/>
    </location>
</feature>
<comment type="subcellular location">
    <subcellularLocation>
        <location evidence="1">Secreted</location>
    </subcellularLocation>
</comment>
<evidence type="ECO:0000313" key="8">
    <source>
        <dbReference type="Proteomes" id="UP000515159"/>
    </source>
</evidence>
<dbReference type="AlphaFoldDB" id="A0A6P8QXA6"/>
<evidence type="ECO:0000256" key="1">
    <source>
        <dbReference type="ARBA" id="ARBA00004613"/>
    </source>
</evidence>
<evidence type="ECO:0000256" key="6">
    <source>
        <dbReference type="SAM" id="SignalP"/>
    </source>
</evidence>
<keyword evidence="8" id="KW-1185">Reference proteome</keyword>
<dbReference type="Pfam" id="PF00473">
    <property type="entry name" value="CRF"/>
    <property type="match status" value="1"/>
</dbReference>
<dbReference type="PRINTS" id="PR01612">
    <property type="entry name" value="CRFFAMILY"/>
</dbReference>
<dbReference type="Gene3D" id="6.10.250.1920">
    <property type="match status" value="1"/>
</dbReference>
<dbReference type="PROSITE" id="PS00511">
    <property type="entry name" value="CRF"/>
    <property type="match status" value="1"/>
</dbReference>
<dbReference type="PANTHER" id="PTHR15035:SF11">
    <property type="entry name" value="UROCORTIN"/>
    <property type="match status" value="1"/>
</dbReference>
<dbReference type="InterPro" id="IPR018446">
    <property type="entry name" value="Corticotropin-releasing_fac_CS"/>
</dbReference>
<proteinExistence type="inferred from homology"/>
<gene>
    <name evidence="9" type="primary">UCN</name>
</gene>
<evidence type="ECO:0000259" key="7">
    <source>
        <dbReference type="SMART" id="SM00039"/>
    </source>
</evidence>
<dbReference type="GeneID" id="117356743"/>